<accession>A0A151P1G8</accession>
<reference evidence="1 2" key="1">
    <citation type="journal article" date="2012" name="Genome Biol.">
        <title>Sequencing three crocodilian genomes to illuminate the evolution of archosaurs and amniotes.</title>
        <authorList>
            <person name="St John J.A."/>
            <person name="Braun E.L."/>
            <person name="Isberg S.R."/>
            <person name="Miles L.G."/>
            <person name="Chong A.Y."/>
            <person name="Gongora J."/>
            <person name="Dalzell P."/>
            <person name="Moran C."/>
            <person name="Bed'hom B."/>
            <person name="Abzhanov A."/>
            <person name="Burgess S.C."/>
            <person name="Cooksey A.M."/>
            <person name="Castoe T.A."/>
            <person name="Crawford N.G."/>
            <person name="Densmore L.D."/>
            <person name="Drew J.C."/>
            <person name="Edwards S.V."/>
            <person name="Faircloth B.C."/>
            <person name="Fujita M.K."/>
            <person name="Greenwold M.J."/>
            <person name="Hoffmann F.G."/>
            <person name="Howard J.M."/>
            <person name="Iguchi T."/>
            <person name="Janes D.E."/>
            <person name="Khan S.Y."/>
            <person name="Kohno S."/>
            <person name="de Koning A.J."/>
            <person name="Lance S.L."/>
            <person name="McCarthy F.M."/>
            <person name="McCormack J.E."/>
            <person name="Merchant M.E."/>
            <person name="Peterson D.G."/>
            <person name="Pollock D.D."/>
            <person name="Pourmand N."/>
            <person name="Raney B.J."/>
            <person name="Roessler K.A."/>
            <person name="Sanford J.R."/>
            <person name="Sawyer R.H."/>
            <person name="Schmidt C.J."/>
            <person name="Triplett E.W."/>
            <person name="Tuberville T.D."/>
            <person name="Venegas-Anaya M."/>
            <person name="Howard J.T."/>
            <person name="Jarvis E.D."/>
            <person name="Guillette L.J.Jr."/>
            <person name="Glenn T.C."/>
            <person name="Green R.E."/>
            <person name="Ray D.A."/>
        </authorList>
    </citation>
    <scope>NUCLEOTIDE SEQUENCE [LARGE SCALE GENOMIC DNA]</scope>
    <source>
        <strain evidence="1">KSC_2009_1</strain>
    </source>
</reference>
<protein>
    <submittedName>
        <fullName evidence="1">Uncharacterized protein</fullName>
    </submittedName>
</protein>
<name>A0A151P1G8_ALLMI</name>
<gene>
    <name evidence="1" type="ORF">Y1Q_0016089</name>
</gene>
<proteinExistence type="predicted"/>
<keyword evidence="2" id="KW-1185">Reference proteome</keyword>
<dbReference type="EMBL" id="AKHW03001345">
    <property type="protein sequence ID" value="KYO42853.1"/>
    <property type="molecule type" value="Genomic_DNA"/>
</dbReference>
<evidence type="ECO:0000313" key="2">
    <source>
        <dbReference type="Proteomes" id="UP000050525"/>
    </source>
</evidence>
<comment type="caution">
    <text evidence="1">The sequence shown here is derived from an EMBL/GenBank/DDBJ whole genome shotgun (WGS) entry which is preliminary data.</text>
</comment>
<dbReference type="Proteomes" id="UP000050525">
    <property type="component" value="Unassembled WGS sequence"/>
</dbReference>
<sequence>MTCQPGLGGWLGAKPIQVKRRSTIKYNGFWIRLIQNTQYIYILYLYNMQDTSDSSVFYNLLKGRYWLFKILNKAPWKMRRLKARKKRNKKETRKKRIL</sequence>
<evidence type="ECO:0000313" key="1">
    <source>
        <dbReference type="EMBL" id="KYO42853.1"/>
    </source>
</evidence>
<organism evidence="1 2">
    <name type="scientific">Alligator mississippiensis</name>
    <name type="common">American alligator</name>
    <dbReference type="NCBI Taxonomy" id="8496"/>
    <lineage>
        <taxon>Eukaryota</taxon>
        <taxon>Metazoa</taxon>
        <taxon>Chordata</taxon>
        <taxon>Craniata</taxon>
        <taxon>Vertebrata</taxon>
        <taxon>Euteleostomi</taxon>
        <taxon>Archelosauria</taxon>
        <taxon>Archosauria</taxon>
        <taxon>Crocodylia</taxon>
        <taxon>Alligatoridae</taxon>
        <taxon>Alligatorinae</taxon>
        <taxon>Alligator</taxon>
    </lineage>
</organism>
<dbReference type="AlphaFoldDB" id="A0A151P1G8"/>